<accession>A0A5N0V2U2</accession>
<protein>
    <submittedName>
        <fullName evidence="1">Pyridoxamine 5'-phosphate oxidase family protein</fullName>
    </submittedName>
</protein>
<dbReference type="Proteomes" id="UP000319769">
    <property type="component" value="Unassembled WGS sequence"/>
</dbReference>
<evidence type="ECO:0000313" key="2">
    <source>
        <dbReference type="Proteomes" id="UP000319769"/>
    </source>
</evidence>
<dbReference type="InterPro" id="IPR012349">
    <property type="entry name" value="Split_barrel_FMN-bd"/>
</dbReference>
<gene>
    <name evidence="1" type="ORF">FPZ12_021250</name>
</gene>
<reference evidence="1" key="1">
    <citation type="submission" date="2019-09" db="EMBL/GenBank/DDBJ databases">
        <authorList>
            <person name="Teo W.F.A."/>
            <person name="Duangmal K."/>
        </authorList>
    </citation>
    <scope>NUCLEOTIDE SEQUENCE [LARGE SCALE GENOMIC DNA]</scope>
    <source>
        <strain evidence="1">K81G1</strain>
    </source>
</reference>
<dbReference type="RefSeq" id="WP_144749188.1">
    <property type="nucleotide sequence ID" value="NZ_VMNW02000031.1"/>
</dbReference>
<dbReference type="AlphaFoldDB" id="A0A5N0V2U2"/>
<dbReference type="SUPFAM" id="SSF50475">
    <property type="entry name" value="FMN-binding split barrel"/>
    <property type="match status" value="1"/>
</dbReference>
<proteinExistence type="predicted"/>
<dbReference type="Gene3D" id="2.30.110.10">
    <property type="entry name" value="Electron Transport, Fmn-binding Protein, Chain A"/>
    <property type="match status" value="1"/>
</dbReference>
<organism evidence="1 2">
    <name type="scientific">Amycolatopsis acidicola</name>
    <dbReference type="NCBI Taxonomy" id="2596893"/>
    <lineage>
        <taxon>Bacteria</taxon>
        <taxon>Bacillati</taxon>
        <taxon>Actinomycetota</taxon>
        <taxon>Actinomycetes</taxon>
        <taxon>Pseudonocardiales</taxon>
        <taxon>Pseudonocardiaceae</taxon>
        <taxon>Amycolatopsis</taxon>
    </lineage>
</organism>
<dbReference type="EMBL" id="VMNW02000031">
    <property type="protein sequence ID" value="KAA9159078.1"/>
    <property type="molecule type" value="Genomic_DNA"/>
</dbReference>
<sequence length="150" mass="16000">MTDKIDLTGVLAAAIDSAMDRGRPFVVSAVDADGNPAVSFRGSTYVHSPDQLAIWVRKQDEGLAAYVAANPRLALLYYDPEQGPDPATSPRRLLIKGRARVDPSANDAVYAGIPEVERGRDKERRGVALVIDVDSVNGFGGSGPINQARP</sequence>
<name>A0A5N0V2U2_9PSEU</name>
<dbReference type="OrthoDB" id="3576413at2"/>
<evidence type="ECO:0000313" key="1">
    <source>
        <dbReference type="EMBL" id="KAA9159078.1"/>
    </source>
</evidence>
<comment type="caution">
    <text evidence="1">The sequence shown here is derived from an EMBL/GenBank/DDBJ whole genome shotgun (WGS) entry which is preliminary data.</text>
</comment>
<keyword evidence="2" id="KW-1185">Reference proteome</keyword>